<comment type="caution">
    <text evidence="9">The sequence shown here is derived from an EMBL/GenBank/DDBJ whole genome shotgun (WGS) entry which is preliminary data.</text>
</comment>
<evidence type="ECO:0000256" key="3">
    <source>
        <dbReference type="ARBA" id="ARBA00022630"/>
    </source>
</evidence>
<reference evidence="9 10" key="2">
    <citation type="submission" date="2020-06" db="EMBL/GenBank/DDBJ databases">
        <title>Antribacter stalactiti gen. nov., sp. nov., a new member of the family Nacardiaceae isolated from a cave.</title>
        <authorList>
            <person name="Kim I.S."/>
        </authorList>
    </citation>
    <scope>NUCLEOTIDE SEQUENCE [LARGE SCALE GENOMIC DNA]</scope>
    <source>
        <strain evidence="9 10">YC2-7</strain>
    </source>
</reference>
<comment type="similarity">
    <text evidence="2">Belongs to the FAD-binding monooxygenase family.</text>
</comment>
<evidence type="ECO:0000256" key="7">
    <source>
        <dbReference type="ARBA" id="ARBA00023033"/>
    </source>
</evidence>
<dbReference type="InterPro" id="IPR032371">
    <property type="entry name" value="DUF4873"/>
</dbReference>
<keyword evidence="3" id="KW-0285">Flavoprotein</keyword>
<dbReference type="RefSeq" id="WP_169585134.1">
    <property type="nucleotide sequence ID" value="NZ_VCQU01000001.1"/>
</dbReference>
<evidence type="ECO:0000256" key="2">
    <source>
        <dbReference type="ARBA" id="ARBA00010139"/>
    </source>
</evidence>
<evidence type="ECO:0000256" key="1">
    <source>
        <dbReference type="ARBA" id="ARBA00001974"/>
    </source>
</evidence>
<dbReference type="PANTHER" id="PTHR43098:SF3">
    <property type="entry name" value="L-ORNITHINE N(5)-MONOOXYGENASE-RELATED"/>
    <property type="match status" value="1"/>
</dbReference>
<evidence type="ECO:0000313" key="10">
    <source>
        <dbReference type="Proteomes" id="UP000535543"/>
    </source>
</evidence>
<protein>
    <submittedName>
        <fullName evidence="9">DUF4873 domain-containing protein</fullName>
    </submittedName>
</protein>
<reference evidence="9 10" key="1">
    <citation type="submission" date="2019-05" db="EMBL/GenBank/DDBJ databases">
        <authorList>
            <person name="Lee S.D."/>
        </authorList>
    </citation>
    <scope>NUCLEOTIDE SEQUENCE [LARGE SCALE GENOMIC DNA]</scope>
    <source>
        <strain evidence="9 10">YC2-7</strain>
    </source>
</reference>
<name>A0A848K812_9NOCA</name>
<dbReference type="AlphaFoldDB" id="A0A848K812"/>
<keyword evidence="4" id="KW-0274">FAD</keyword>
<keyword evidence="7" id="KW-0503">Monooxygenase</keyword>
<accession>A0A848K812</accession>
<dbReference type="PANTHER" id="PTHR43098">
    <property type="entry name" value="L-ORNITHINE N(5)-MONOOXYGENASE-RELATED"/>
    <property type="match status" value="1"/>
</dbReference>
<feature type="domain" description="DUF4873" evidence="8">
    <location>
        <begin position="167"/>
        <end position="254"/>
    </location>
</feature>
<evidence type="ECO:0000256" key="4">
    <source>
        <dbReference type="ARBA" id="ARBA00022827"/>
    </source>
</evidence>
<dbReference type="InterPro" id="IPR036188">
    <property type="entry name" value="FAD/NAD-bd_sf"/>
</dbReference>
<dbReference type="GO" id="GO:0016709">
    <property type="term" value="F:oxidoreductase activity, acting on paired donors, with incorporation or reduction of molecular oxygen, NAD(P)H as one donor, and incorporation of one atom of oxygen"/>
    <property type="evidence" value="ECO:0007669"/>
    <property type="project" value="UniProtKB-ARBA"/>
</dbReference>
<dbReference type="EMBL" id="VCQU01000001">
    <property type="protein sequence ID" value="NMN94489.1"/>
    <property type="molecule type" value="Genomic_DNA"/>
</dbReference>
<gene>
    <name evidence="9" type="ORF">FGL95_05480</name>
</gene>
<sequence>MTAADPDVLVVGAGFAVLSMVTKLKDAGQHNFAVLDDADSFEFDESKDRWRVRAAGGDAHNARVVVVGSEVSDRVVGRGGMEPYLGVAVAGFPNLFVLSNPIEVKAHYIVECLRMMHAQGATRIEVRAGAQREFNRLIRQGKFRRKTRGPHPSSFELSNIAEREPDAEYSGRALLSAGAQIAPVQVHLSGHFEPLDGNYHWYGRVVGDVRDFKKPNGSPLYLTIEGGPQTPTSLAEEDPWGNFRITGIGAPPYATVREFGP</sequence>
<evidence type="ECO:0000256" key="6">
    <source>
        <dbReference type="ARBA" id="ARBA00023002"/>
    </source>
</evidence>
<organism evidence="9 10">
    <name type="scientific">Antrihabitans stalactiti</name>
    <dbReference type="NCBI Taxonomy" id="2584121"/>
    <lineage>
        <taxon>Bacteria</taxon>
        <taxon>Bacillati</taxon>
        <taxon>Actinomycetota</taxon>
        <taxon>Actinomycetes</taxon>
        <taxon>Mycobacteriales</taxon>
        <taxon>Nocardiaceae</taxon>
        <taxon>Antrihabitans</taxon>
    </lineage>
</organism>
<evidence type="ECO:0000259" key="8">
    <source>
        <dbReference type="Pfam" id="PF16170"/>
    </source>
</evidence>
<evidence type="ECO:0000313" key="9">
    <source>
        <dbReference type="EMBL" id="NMN94489.1"/>
    </source>
</evidence>
<evidence type="ECO:0000256" key="5">
    <source>
        <dbReference type="ARBA" id="ARBA00022857"/>
    </source>
</evidence>
<dbReference type="Gene3D" id="3.50.50.60">
    <property type="entry name" value="FAD/NAD(P)-binding domain"/>
    <property type="match status" value="1"/>
</dbReference>
<proteinExistence type="inferred from homology"/>
<keyword evidence="10" id="KW-1185">Reference proteome</keyword>
<dbReference type="Pfam" id="PF16170">
    <property type="entry name" value="DUF4873"/>
    <property type="match status" value="1"/>
</dbReference>
<dbReference type="InterPro" id="IPR050775">
    <property type="entry name" value="FAD-binding_Monooxygenases"/>
</dbReference>
<comment type="cofactor">
    <cofactor evidence="1">
        <name>FAD</name>
        <dbReference type="ChEBI" id="CHEBI:57692"/>
    </cofactor>
</comment>
<dbReference type="Proteomes" id="UP000535543">
    <property type="component" value="Unassembled WGS sequence"/>
</dbReference>
<dbReference type="SUPFAM" id="SSF51905">
    <property type="entry name" value="FAD/NAD(P)-binding domain"/>
    <property type="match status" value="1"/>
</dbReference>
<keyword evidence="6" id="KW-0560">Oxidoreductase</keyword>
<keyword evidence="5" id="KW-0521">NADP</keyword>